<dbReference type="InterPro" id="IPR035906">
    <property type="entry name" value="MetI-like_sf"/>
</dbReference>
<evidence type="ECO:0000256" key="9">
    <source>
        <dbReference type="RuleBase" id="RU363032"/>
    </source>
</evidence>
<feature type="transmembrane region" description="Helical" evidence="9">
    <location>
        <begin position="28"/>
        <end position="50"/>
    </location>
</feature>
<organism evidence="11 12">
    <name type="scientific">Clostridioides difficile NAP08</name>
    <dbReference type="NCBI Taxonomy" id="525259"/>
    <lineage>
        <taxon>Bacteria</taxon>
        <taxon>Bacillati</taxon>
        <taxon>Bacillota</taxon>
        <taxon>Clostridia</taxon>
        <taxon>Peptostreptococcales</taxon>
        <taxon>Peptostreptococcaceae</taxon>
        <taxon>Clostridioides</taxon>
    </lineage>
</organism>
<comment type="similarity">
    <text evidence="2">Belongs to the binding-protein-dependent transport system permease family. HisMQ subfamily.</text>
</comment>
<dbReference type="AlphaFoldDB" id="D5Q0Y4"/>
<dbReference type="InterPro" id="IPR043429">
    <property type="entry name" value="ArtM/GltK/GlnP/TcyL/YhdX-like"/>
</dbReference>
<proteinExistence type="inferred from homology"/>
<evidence type="ECO:0000256" key="1">
    <source>
        <dbReference type="ARBA" id="ARBA00004651"/>
    </source>
</evidence>
<gene>
    <name evidence="11" type="ORF">HMPREF0220_0566</name>
</gene>
<dbReference type="Gene3D" id="1.10.3720.10">
    <property type="entry name" value="MetI-like"/>
    <property type="match status" value="1"/>
</dbReference>
<keyword evidence="6" id="KW-0029">Amino-acid transport</keyword>
<evidence type="ECO:0000313" key="12">
    <source>
        <dbReference type="Proteomes" id="UP000003227"/>
    </source>
</evidence>
<dbReference type="NCBIfam" id="TIGR01726">
    <property type="entry name" value="HEQRo_perm_3TM"/>
    <property type="match status" value="1"/>
</dbReference>
<reference evidence="11 12" key="1">
    <citation type="submission" date="2010-05" db="EMBL/GenBank/DDBJ databases">
        <authorList>
            <person name="Qin X."/>
            <person name="Bachman B."/>
            <person name="Battles P."/>
            <person name="Bell A."/>
            <person name="Bess C."/>
            <person name="Bickham C."/>
            <person name="Chaboub L."/>
            <person name="Chen D."/>
            <person name="Coyle M."/>
            <person name="Deiros D.R."/>
            <person name="Dinh H."/>
            <person name="Forbes L."/>
            <person name="Fowler G."/>
            <person name="Francisco L."/>
            <person name="Fu Q."/>
            <person name="Gubbala S."/>
            <person name="Hale W."/>
            <person name="Han Y."/>
            <person name="Hemphill L."/>
            <person name="Highlander S.K."/>
            <person name="Hirani K."/>
            <person name="Hogues M."/>
            <person name="Jackson L."/>
            <person name="Jakkamsetti A."/>
            <person name="Javaid M."/>
            <person name="Jiang H."/>
            <person name="Korchina V."/>
            <person name="Kovar C."/>
            <person name="Lara F."/>
            <person name="Lee S."/>
            <person name="Mata R."/>
            <person name="Mathew T."/>
            <person name="Moen C."/>
            <person name="Morales K."/>
            <person name="Munidasa M."/>
            <person name="Nazareth L."/>
            <person name="Ngo R."/>
            <person name="Nguyen L."/>
            <person name="Okwuonu G."/>
            <person name="Ongeri F."/>
            <person name="Patil S."/>
            <person name="Petrosino J."/>
            <person name="Pham C."/>
            <person name="Pham P."/>
            <person name="Pu L.-L."/>
            <person name="Puazo M."/>
            <person name="Raj R."/>
            <person name="Reid J."/>
            <person name="Rouhana J."/>
            <person name="Saada N."/>
            <person name="Shang Y."/>
            <person name="Simmons D."/>
            <person name="Thornton R."/>
            <person name="Warren J."/>
            <person name="Weissenberger G."/>
            <person name="Zhang J."/>
            <person name="Zhang L."/>
            <person name="Zhou C."/>
            <person name="Zhu D."/>
            <person name="Muzny D."/>
            <person name="Worley K."/>
            <person name="Gibbs R."/>
        </authorList>
    </citation>
    <scope>NUCLEOTIDE SEQUENCE [LARGE SCALE GENOMIC DNA]</scope>
    <source>
        <strain evidence="11 12">NAP08</strain>
    </source>
</reference>
<keyword evidence="8 9" id="KW-0472">Membrane</keyword>
<dbReference type="FunFam" id="1.10.3720.10:FF:000033">
    <property type="entry name" value="Polar amino acid ABC transporter permease"/>
    <property type="match status" value="1"/>
</dbReference>
<evidence type="ECO:0000256" key="3">
    <source>
        <dbReference type="ARBA" id="ARBA00022448"/>
    </source>
</evidence>
<feature type="transmembrane region" description="Helical" evidence="9">
    <location>
        <begin position="100"/>
        <end position="119"/>
    </location>
</feature>
<protein>
    <submittedName>
        <fullName evidence="11">ABC transporter, permease protein</fullName>
    </submittedName>
</protein>
<evidence type="ECO:0000256" key="4">
    <source>
        <dbReference type="ARBA" id="ARBA00022475"/>
    </source>
</evidence>
<dbReference type="InterPro" id="IPR010065">
    <property type="entry name" value="AA_ABC_transptr_permease_3TM"/>
</dbReference>
<keyword evidence="3 9" id="KW-0813">Transport</keyword>
<comment type="caution">
    <text evidence="11">The sequence shown here is derived from an EMBL/GenBank/DDBJ whole genome shotgun (WGS) entry which is preliminary data.</text>
</comment>
<dbReference type="CDD" id="cd06261">
    <property type="entry name" value="TM_PBP2"/>
    <property type="match status" value="1"/>
</dbReference>
<name>D5Q0Y4_CLODI</name>
<evidence type="ECO:0000259" key="10">
    <source>
        <dbReference type="PROSITE" id="PS50928"/>
    </source>
</evidence>
<evidence type="ECO:0000256" key="7">
    <source>
        <dbReference type="ARBA" id="ARBA00022989"/>
    </source>
</evidence>
<dbReference type="GO" id="GO:0006865">
    <property type="term" value="P:amino acid transport"/>
    <property type="evidence" value="ECO:0007669"/>
    <property type="project" value="UniProtKB-KW"/>
</dbReference>
<evidence type="ECO:0000313" key="11">
    <source>
        <dbReference type="EMBL" id="EFH08426.1"/>
    </source>
</evidence>
<dbReference type="PANTHER" id="PTHR30614">
    <property type="entry name" value="MEMBRANE COMPONENT OF AMINO ACID ABC TRANSPORTER"/>
    <property type="match status" value="1"/>
</dbReference>
<feature type="transmembrane region" description="Helical" evidence="9">
    <location>
        <begin position="201"/>
        <end position="222"/>
    </location>
</feature>
<sequence length="230" mass="25102">MGDEIMSLDFSFLSRFGTSFLEGTGVTVSISLVALCFGFIIGIIICMAKISKSKVLRAISSIYIEVLRGTPLLVQIYIVWFGLPQLGIRFPMLFGIPSEFIASAFALSVNSGAYVAEILRSGIQSVDNGQMEASRSLGLNYWSTMRYIIIPQAIKNILPSLANEFITLVKESSIISVIGVVEIMRTADIVKNAAFRALEPLIVAAAIYFVITFTLSRLVGLLEKKLSVSN</sequence>
<evidence type="ECO:0000256" key="6">
    <source>
        <dbReference type="ARBA" id="ARBA00022970"/>
    </source>
</evidence>
<dbReference type="PANTHER" id="PTHR30614:SF20">
    <property type="entry name" value="GLUTAMINE TRANSPORT SYSTEM PERMEASE PROTEIN GLNP"/>
    <property type="match status" value="1"/>
</dbReference>
<dbReference type="PROSITE" id="PS50928">
    <property type="entry name" value="ABC_TM1"/>
    <property type="match status" value="1"/>
</dbReference>
<evidence type="ECO:0000256" key="5">
    <source>
        <dbReference type="ARBA" id="ARBA00022692"/>
    </source>
</evidence>
<dbReference type="InterPro" id="IPR000515">
    <property type="entry name" value="MetI-like"/>
</dbReference>
<dbReference type="GO" id="GO:0022857">
    <property type="term" value="F:transmembrane transporter activity"/>
    <property type="evidence" value="ECO:0007669"/>
    <property type="project" value="InterPro"/>
</dbReference>
<dbReference type="HOGENOM" id="CLU_019602_1_1_9"/>
<keyword evidence="5 9" id="KW-0812">Transmembrane</keyword>
<dbReference type="EMBL" id="ADNX01000015">
    <property type="protein sequence ID" value="EFH08426.1"/>
    <property type="molecule type" value="Genomic_DNA"/>
</dbReference>
<dbReference type="GO" id="GO:0043190">
    <property type="term" value="C:ATP-binding cassette (ABC) transporter complex"/>
    <property type="evidence" value="ECO:0007669"/>
    <property type="project" value="InterPro"/>
</dbReference>
<feature type="domain" description="ABC transmembrane type-1" evidence="10">
    <location>
        <begin position="24"/>
        <end position="219"/>
    </location>
</feature>
<dbReference type="Proteomes" id="UP000003227">
    <property type="component" value="Unassembled WGS sequence"/>
</dbReference>
<keyword evidence="7 9" id="KW-1133">Transmembrane helix</keyword>
<dbReference type="SUPFAM" id="SSF161098">
    <property type="entry name" value="MetI-like"/>
    <property type="match status" value="1"/>
</dbReference>
<comment type="subcellular location">
    <subcellularLocation>
        <location evidence="1 9">Cell membrane</location>
        <topology evidence="1 9">Multi-pass membrane protein</topology>
    </subcellularLocation>
</comment>
<evidence type="ECO:0000256" key="8">
    <source>
        <dbReference type="ARBA" id="ARBA00023136"/>
    </source>
</evidence>
<dbReference type="Pfam" id="PF00528">
    <property type="entry name" value="BPD_transp_1"/>
    <property type="match status" value="1"/>
</dbReference>
<keyword evidence="4" id="KW-1003">Cell membrane</keyword>
<evidence type="ECO:0000256" key="2">
    <source>
        <dbReference type="ARBA" id="ARBA00010072"/>
    </source>
</evidence>
<feature type="transmembrane region" description="Helical" evidence="9">
    <location>
        <begin position="62"/>
        <end position="80"/>
    </location>
</feature>
<accession>D5Q0Y4</accession>